<evidence type="ECO:0000313" key="6">
    <source>
        <dbReference type="EMBL" id="KXB69563.1"/>
    </source>
</evidence>
<evidence type="ECO:0000259" key="5">
    <source>
        <dbReference type="Pfam" id="PF01168"/>
    </source>
</evidence>
<dbReference type="CDD" id="cd00635">
    <property type="entry name" value="PLPDE_III_YBL036c_like"/>
    <property type="match status" value="1"/>
</dbReference>
<dbReference type="Gene3D" id="3.20.20.10">
    <property type="entry name" value="Alanine racemase"/>
    <property type="match status" value="1"/>
</dbReference>
<comment type="similarity">
    <text evidence="2 4">Belongs to the pyridoxal phosphate-binding protein YggS/PROSC family.</text>
</comment>
<reference evidence="7" key="1">
    <citation type="submission" date="2016-01" db="EMBL/GenBank/DDBJ databases">
        <authorList>
            <person name="Mitreva M."/>
            <person name="Pepin K.H."/>
            <person name="Mihindukulasuriya K.A."/>
            <person name="Fulton R."/>
            <person name="Fronick C."/>
            <person name="O'Laughlin M."/>
            <person name="Miner T."/>
            <person name="Herter B."/>
            <person name="Rosa B.A."/>
            <person name="Cordes M."/>
            <person name="Tomlinson C."/>
            <person name="Wollam A."/>
            <person name="Palsikar V.B."/>
            <person name="Mardis E.R."/>
            <person name="Wilson R.K."/>
        </authorList>
    </citation>
    <scope>NUCLEOTIDE SEQUENCE [LARGE SCALE GENOMIC DNA]</scope>
    <source>
        <strain evidence="7">KA00185</strain>
    </source>
</reference>
<dbReference type="Proteomes" id="UP000070483">
    <property type="component" value="Unassembled WGS sequence"/>
</dbReference>
<protein>
    <recommendedName>
        <fullName evidence="2">Pyridoxal phosphate homeostasis protein</fullName>
        <shortName evidence="2">PLP homeostasis protein</shortName>
    </recommendedName>
</protein>
<accession>A0A134APF0</accession>
<evidence type="ECO:0000256" key="3">
    <source>
        <dbReference type="PIRSR" id="PIRSR004848-1"/>
    </source>
</evidence>
<dbReference type="PATRIC" id="fig|157687.3.peg.306"/>
<feature type="modified residue" description="N6-(pyridoxal phosphate)lysine" evidence="2 3">
    <location>
        <position position="36"/>
    </location>
</feature>
<dbReference type="AlphaFoldDB" id="A0A134APF0"/>
<dbReference type="InterPro" id="IPR001608">
    <property type="entry name" value="Ala_racemase_N"/>
</dbReference>
<dbReference type="InterPro" id="IPR029066">
    <property type="entry name" value="PLP-binding_barrel"/>
</dbReference>
<dbReference type="RefSeq" id="WP_060917328.1">
    <property type="nucleotide sequence ID" value="NZ_KQ960015.1"/>
</dbReference>
<name>A0A134APF0_9FUSO</name>
<dbReference type="STRING" id="157687.HMPREF3180_00302"/>
<comment type="caution">
    <text evidence="6">The sequence shown here is derived from an EMBL/GenBank/DDBJ whole genome shotgun (WGS) entry which is preliminary data.</text>
</comment>
<proteinExistence type="inferred from homology"/>
<keyword evidence="1 2" id="KW-0663">Pyridoxal phosphate</keyword>
<dbReference type="NCBIfam" id="TIGR00044">
    <property type="entry name" value="YggS family pyridoxal phosphate-dependent enzyme"/>
    <property type="match status" value="1"/>
</dbReference>
<gene>
    <name evidence="6" type="ORF">HMPREF3180_00302</name>
</gene>
<evidence type="ECO:0000256" key="1">
    <source>
        <dbReference type="ARBA" id="ARBA00022898"/>
    </source>
</evidence>
<dbReference type="PANTHER" id="PTHR10146">
    <property type="entry name" value="PROLINE SYNTHETASE CO-TRANSCRIBED BACTERIAL HOMOLOG PROTEIN"/>
    <property type="match status" value="1"/>
</dbReference>
<comment type="function">
    <text evidence="2">Pyridoxal 5'-phosphate (PLP)-binding protein, which is involved in PLP homeostasis.</text>
</comment>
<dbReference type="OrthoDB" id="9804072at2"/>
<evidence type="ECO:0000313" key="7">
    <source>
        <dbReference type="Proteomes" id="UP000070483"/>
    </source>
</evidence>
<dbReference type="SUPFAM" id="SSF51419">
    <property type="entry name" value="PLP-binding barrel"/>
    <property type="match status" value="1"/>
</dbReference>
<dbReference type="EMBL" id="LSDD01000021">
    <property type="protein sequence ID" value="KXB69563.1"/>
    <property type="molecule type" value="Genomic_DNA"/>
</dbReference>
<feature type="domain" description="Alanine racemase N-terminal" evidence="5">
    <location>
        <begin position="85"/>
        <end position="226"/>
    </location>
</feature>
<evidence type="ECO:0000256" key="2">
    <source>
        <dbReference type="HAMAP-Rule" id="MF_02087"/>
    </source>
</evidence>
<dbReference type="HAMAP" id="MF_02087">
    <property type="entry name" value="PLP_homeostasis"/>
    <property type="match status" value="1"/>
</dbReference>
<dbReference type="Pfam" id="PF01168">
    <property type="entry name" value="Ala_racemase_N"/>
    <property type="match status" value="1"/>
</dbReference>
<dbReference type="PIRSF" id="PIRSF004848">
    <property type="entry name" value="YBL036c_PLPDEIII"/>
    <property type="match status" value="1"/>
</dbReference>
<dbReference type="PANTHER" id="PTHR10146:SF14">
    <property type="entry name" value="PYRIDOXAL PHOSPHATE HOMEOSTASIS PROTEIN"/>
    <property type="match status" value="1"/>
</dbReference>
<dbReference type="InterPro" id="IPR011078">
    <property type="entry name" value="PyrdxlP_homeostasis"/>
</dbReference>
<organism evidence="6 7">
    <name type="scientific">Leptotrichia wadei</name>
    <dbReference type="NCBI Taxonomy" id="157687"/>
    <lineage>
        <taxon>Bacteria</taxon>
        <taxon>Fusobacteriati</taxon>
        <taxon>Fusobacteriota</taxon>
        <taxon>Fusobacteriia</taxon>
        <taxon>Fusobacteriales</taxon>
        <taxon>Leptotrichiaceae</taxon>
        <taxon>Leptotrichia</taxon>
    </lineage>
</organism>
<evidence type="ECO:0000256" key="4">
    <source>
        <dbReference type="RuleBase" id="RU004514"/>
    </source>
</evidence>
<keyword evidence="7" id="KW-1185">Reference proteome</keyword>
<comment type="cofactor">
    <cofactor evidence="3">
        <name>pyridoxal 5'-phosphate</name>
        <dbReference type="ChEBI" id="CHEBI:597326"/>
    </cofactor>
</comment>
<sequence length="227" mass="26825">MELNDVKIQQNYRKIMEDIKKYSPYPEKVKILFVSKYLNVEEHRTLIEMGYNYFGENRAQLYRDKLNEFSGEKYKNIKWDFIGRLQKNKIKYIISSVNLIHSIDSYELLEEINKKAIENNKIINGLIEINVSKEESKTGVYIEDFKKDSEKYFSMSNVKIIGFMTMAPFEASEAEINSYFSNMRDLKEEYQKKYDYVTTLSMGMSNDYVEALKNGATIIRIGSKLFK</sequence>
<dbReference type="GO" id="GO:0030170">
    <property type="term" value="F:pyridoxal phosphate binding"/>
    <property type="evidence" value="ECO:0007669"/>
    <property type="project" value="UniProtKB-UniRule"/>
</dbReference>